<dbReference type="InterPro" id="IPR017850">
    <property type="entry name" value="Alkaline_phosphatase_core_sf"/>
</dbReference>
<accession>A0A933GNQ5</accession>
<evidence type="ECO:0000313" key="2">
    <source>
        <dbReference type="Proteomes" id="UP000772181"/>
    </source>
</evidence>
<dbReference type="EMBL" id="JACQWF010000312">
    <property type="protein sequence ID" value="MBI4596104.1"/>
    <property type="molecule type" value="Genomic_DNA"/>
</dbReference>
<proteinExistence type="predicted"/>
<dbReference type="Pfam" id="PF08665">
    <property type="entry name" value="PglZ"/>
    <property type="match status" value="1"/>
</dbReference>
<protein>
    <submittedName>
        <fullName evidence="1">PglZ domain-containing protein</fullName>
    </submittedName>
</protein>
<comment type="caution">
    <text evidence="1">The sequence shown here is derived from an EMBL/GenBank/DDBJ whole genome shotgun (WGS) entry which is preliminary data.</text>
</comment>
<reference evidence="1" key="1">
    <citation type="submission" date="2020-07" db="EMBL/GenBank/DDBJ databases">
        <title>Huge and variable diversity of episymbiotic CPR bacteria and DPANN archaea in groundwater ecosystems.</title>
        <authorList>
            <person name="He C.Y."/>
            <person name="Keren R."/>
            <person name="Whittaker M."/>
            <person name="Farag I.F."/>
            <person name="Doudna J."/>
            <person name="Cate J.H.D."/>
            <person name="Banfield J.F."/>
        </authorList>
    </citation>
    <scope>NUCLEOTIDE SEQUENCE</scope>
    <source>
        <strain evidence="1">NC_groundwater_1482_Ag_S-0.65um_47_24</strain>
    </source>
</reference>
<evidence type="ECO:0000313" key="1">
    <source>
        <dbReference type="EMBL" id="MBI4596104.1"/>
    </source>
</evidence>
<dbReference type="SUPFAM" id="SSF53649">
    <property type="entry name" value="Alkaline phosphatase-like"/>
    <property type="match status" value="1"/>
</dbReference>
<dbReference type="AlphaFoldDB" id="A0A933GNQ5"/>
<dbReference type="Proteomes" id="UP000772181">
    <property type="component" value="Unassembled WGS sequence"/>
</dbReference>
<name>A0A933GNQ5_UNCTE</name>
<sequence length="525" mass="60085">MLALASWQPRFKSSYPETVFTVKAQKFSELLEHLSWLESTMAKAPAPPSDLLNLVNTYKMANIHLLELTMSETQDIVRLLKDEQITASLRPYLEQLRVKIDDVVMAYDGALAKAISSDFKAYTNFQRLNIQTLRNLIQAGSPRKERVWIIILDGMRLDSWDRFIWPKLRETFDLDGEAQLYLATLPSHTDISRVSLLAGKLPPFWKDYYNQPTSDHSILLSRYLSLGKDESKKKLKIVARVEEKVEQGELEFEDAQYRVMIFNISDDWIHHEYGSLVRVNEAITSKFEKMVLSELPDKIKAGDIVLITSDHGFIELRKKFSHKIEESQLGPGMNMDSISYRYIQNGKDDRRIRITYDNKNSWIMAQGYEWFERPKQSGKVARFSHGGISMAEMVVPAVRLRMRKEKKVELMWTIETPAECCSGDAVKLPIYLTNQGTVDTNVFLSCRVAGRLIAEDTLILPAGASHKWVVSVNADPKANQVSISAQYTLPNKEKKIEKRQVSIPIKERGGRVEIDTSALDVFEDS</sequence>
<organism evidence="1 2">
    <name type="scientific">Tectimicrobiota bacterium</name>
    <dbReference type="NCBI Taxonomy" id="2528274"/>
    <lineage>
        <taxon>Bacteria</taxon>
        <taxon>Pseudomonadati</taxon>
        <taxon>Nitrospinota/Tectimicrobiota group</taxon>
        <taxon>Candidatus Tectimicrobiota</taxon>
    </lineage>
</organism>
<gene>
    <name evidence="1" type="ORF">HY730_06965</name>
</gene>